<name>A0A1Y5F5M4_9BACT</name>
<accession>A0A1Y5F5M4</accession>
<dbReference type="EMBL" id="MAAO01000006">
    <property type="protein sequence ID" value="OUR96188.1"/>
    <property type="molecule type" value="Genomic_DNA"/>
</dbReference>
<dbReference type="AlphaFoldDB" id="A0A1Y5F5M4"/>
<reference evidence="2" key="1">
    <citation type="journal article" date="2017" name="Proc. Natl. Acad. Sci. U.S.A.">
        <title>Simulation of Deepwater Horizon oil plume reveals substrate specialization within a complex community of hydrocarbon-degraders.</title>
        <authorList>
            <person name="Hu P."/>
            <person name="Dubinsky E.A."/>
            <person name="Probst A.J."/>
            <person name="Wang J."/>
            <person name="Sieber C.M.K."/>
            <person name="Tom L.M."/>
            <person name="Gardinali P."/>
            <person name="Banfield J.F."/>
            <person name="Atlas R.M."/>
            <person name="Andersen G.L."/>
        </authorList>
    </citation>
    <scope>NUCLEOTIDE SEQUENCE [LARGE SCALE GENOMIC DNA]</scope>
</reference>
<protein>
    <submittedName>
        <fullName evidence="1">Uncharacterized protein</fullName>
    </submittedName>
</protein>
<organism evidence="1 2">
    <name type="scientific">Halobacteriovorax marinus</name>
    <dbReference type="NCBI Taxonomy" id="97084"/>
    <lineage>
        <taxon>Bacteria</taxon>
        <taxon>Pseudomonadati</taxon>
        <taxon>Bdellovibrionota</taxon>
        <taxon>Bacteriovoracia</taxon>
        <taxon>Bacteriovoracales</taxon>
        <taxon>Halobacteriovoraceae</taxon>
        <taxon>Halobacteriovorax</taxon>
    </lineage>
</organism>
<gene>
    <name evidence="1" type="ORF">A9Q84_07455</name>
</gene>
<dbReference type="Proteomes" id="UP000196531">
    <property type="component" value="Unassembled WGS sequence"/>
</dbReference>
<comment type="caution">
    <text evidence="1">The sequence shown here is derived from an EMBL/GenBank/DDBJ whole genome shotgun (WGS) entry which is preliminary data.</text>
</comment>
<proteinExistence type="predicted"/>
<evidence type="ECO:0000313" key="1">
    <source>
        <dbReference type="EMBL" id="OUR96188.1"/>
    </source>
</evidence>
<evidence type="ECO:0000313" key="2">
    <source>
        <dbReference type="Proteomes" id="UP000196531"/>
    </source>
</evidence>
<sequence>MKKYHHLRIFICFCIISQNIWATKSTISSQVISIDIPNSKVVSIYLKRLNDFSKKHCAPGVEEDFWKKYKVFKGNGNFIPLLTNGRLDKVTVNRFIPELERKQKWIFSQINYLKSKKNFKSELEKFKKLEKEFKSLLLYKRDYFLAKNQSSKNKIRNASKYQYIVFRQQLKELIESITFLQSYRFPVDHFDLRISYDQFKSSETVEGKSKSNEIYFYRKIVQDGAQNLNHKKSDRFLRATIDSIYLKLNEKSDFITEDSRYDLSAAFSAIKWHLNSRIKHQLTRLGEWHKRVGRGLSFYKKLRDGKIEEKGHSFSAKNLLEERAKGRYILKDYVLKKEADVYRYWMNQSTLLQAVYVIDTILFNEVGGIDGRDALERKDVTQVIINRLSDPDYNLITADESLYSYLKLKDKVIAKNSWLNVMLKEGEFSFSYFFIPGNLRIYCPDMTRTGKFLRRENISMAISLLQKPNDQFKAVRYFSRASMLGRIDMSKIWTNFRAVAERPGLPSPRSHYLARQYRAGKYDFLYDFKSDEGKVFQVIKIRKKLYVSDKDGTRFFKYRNRHYFKYFETHL</sequence>